<dbReference type="SUPFAM" id="SSF55103">
    <property type="entry name" value="FAD-linked oxidases, C-terminal domain"/>
    <property type="match status" value="1"/>
</dbReference>
<sequence length="439" mass="47279">MTIETRIAADTIVQVCRSILSPDRVYEDSSATKAIDGHERQTIVLEPETEEEVSNLLALANENGLHVSVVGGGTQLAYGNISKPIDLVIRTVRMNQVIEYSPADMTVTVQPGVVFKDLQKLLADSGQMLSIHPSCMDHATIGGIVATDLSGPSRVLYGTLRDHTIGLRVVYPNGQVIQTGGKVVKNVAGYDMTKLFIGSLGTLAMITEVTFKLKPLPLHRELCVLSGTLQQIQEISERIINSHLVPSSFEVLSGSCSAVTDLPSPWTLAVGCDEVETAAAYQTSVLTQWAKEAGLAINVRKGAAVERFWNVYHGDICGASLVIKVSTKAAGILTDLAQMKSLADQMQLPVIATCNKAQGTAAVVCKTGSVEQWEELVTRVRQMAERQKGFAVMLAGPLELRKRVDVFGQVDAAWSLMKGIKQTIDAHGIMNPGRFLGGI</sequence>
<protein>
    <submittedName>
        <fullName evidence="5">FAD-binding oxidoreductase</fullName>
    </submittedName>
</protein>
<gene>
    <name evidence="5" type="ORF">LSG31_20810</name>
</gene>
<dbReference type="EMBL" id="CP089291">
    <property type="protein sequence ID" value="UOF90270.1"/>
    <property type="molecule type" value="Genomic_DNA"/>
</dbReference>
<keyword evidence="3" id="KW-0560">Oxidoreductase</keyword>
<dbReference type="InterPro" id="IPR016164">
    <property type="entry name" value="FAD-linked_Oxase-like_C"/>
</dbReference>
<evidence type="ECO:0000256" key="1">
    <source>
        <dbReference type="ARBA" id="ARBA00022630"/>
    </source>
</evidence>
<evidence type="ECO:0000259" key="4">
    <source>
        <dbReference type="PROSITE" id="PS51387"/>
    </source>
</evidence>
<dbReference type="Gene3D" id="3.30.465.10">
    <property type="match status" value="1"/>
</dbReference>
<evidence type="ECO:0000256" key="2">
    <source>
        <dbReference type="ARBA" id="ARBA00022827"/>
    </source>
</evidence>
<dbReference type="InterPro" id="IPR016166">
    <property type="entry name" value="FAD-bd_PCMH"/>
</dbReference>
<dbReference type="Gene3D" id="1.10.45.10">
    <property type="entry name" value="Vanillyl-alcohol Oxidase, Chain A, domain 4"/>
    <property type="match status" value="1"/>
</dbReference>
<proteinExistence type="predicted"/>
<accession>A0ABY4CR25</accession>
<dbReference type="RefSeq" id="WP_347436964.1">
    <property type="nucleotide sequence ID" value="NZ_CP089291.1"/>
</dbReference>
<evidence type="ECO:0000256" key="3">
    <source>
        <dbReference type="ARBA" id="ARBA00023002"/>
    </source>
</evidence>
<keyword evidence="6" id="KW-1185">Reference proteome</keyword>
<dbReference type="InterPro" id="IPR036318">
    <property type="entry name" value="FAD-bd_PCMH-like_sf"/>
</dbReference>
<dbReference type="SUPFAM" id="SSF56176">
    <property type="entry name" value="FAD-binding/transporter-associated domain-like"/>
    <property type="match status" value="1"/>
</dbReference>
<feature type="domain" description="FAD-binding PCMH-type" evidence="4">
    <location>
        <begin position="36"/>
        <end position="216"/>
    </location>
</feature>
<dbReference type="InterPro" id="IPR016169">
    <property type="entry name" value="FAD-bd_PCMH_sub2"/>
</dbReference>
<dbReference type="InterPro" id="IPR006094">
    <property type="entry name" value="Oxid_FAD_bind_N"/>
</dbReference>
<keyword evidence="2" id="KW-0274">FAD</keyword>
<dbReference type="PROSITE" id="PS51387">
    <property type="entry name" value="FAD_PCMH"/>
    <property type="match status" value="1"/>
</dbReference>
<name>A0ABY4CR25_9BACL</name>
<dbReference type="InterPro" id="IPR016171">
    <property type="entry name" value="Vanillyl_alc_oxidase_C-sub2"/>
</dbReference>
<keyword evidence="1" id="KW-0285">Flavoprotein</keyword>
<organism evidence="5 6">
    <name type="scientific">Fodinisporobacter ferrooxydans</name>
    <dbReference type="NCBI Taxonomy" id="2901836"/>
    <lineage>
        <taxon>Bacteria</taxon>
        <taxon>Bacillati</taxon>
        <taxon>Bacillota</taxon>
        <taxon>Bacilli</taxon>
        <taxon>Bacillales</taxon>
        <taxon>Alicyclobacillaceae</taxon>
        <taxon>Fodinisporobacter</taxon>
    </lineage>
</organism>
<dbReference type="PANTHER" id="PTHR11748">
    <property type="entry name" value="D-LACTATE DEHYDROGENASE"/>
    <property type="match status" value="1"/>
</dbReference>
<evidence type="ECO:0000313" key="5">
    <source>
        <dbReference type="EMBL" id="UOF90270.1"/>
    </source>
</evidence>
<evidence type="ECO:0000313" key="6">
    <source>
        <dbReference type="Proteomes" id="UP000830167"/>
    </source>
</evidence>
<dbReference type="Proteomes" id="UP000830167">
    <property type="component" value="Chromosome"/>
</dbReference>
<dbReference type="Pfam" id="PF01565">
    <property type="entry name" value="FAD_binding_4"/>
    <property type="match status" value="1"/>
</dbReference>
<reference evidence="5" key="1">
    <citation type="submission" date="2021-12" db="EMBL/GenBank/DDBJ databases">
        <title>Alicyclobacillaceae gen. nov., sp. nov., isolated from chalcocite enrichment system.</title>
        <authorList>
            <person name="Jiang Z."/>
        </authorList>
    </citation>
    <scope>NUCLEOTIDE SEQUENCE</scope>
    <source>
        <strain evidence="5">MYW30-H2</strain>
    </source>
</reference>
<dbReference type="PANTHER" id="PTHR11748:SF103">
    <property type="entry name" value="GLYCOLATE OXIDASE SUBUNIT GLCE"/>
    <property type="match status" value="1"/>
</dbReference>